<keyword evidence="2" id="KW-0732">Signal</keyword>
<sequence>MKTLTTLFSATLLTLAIGQSAQAEESALRPLGSLIERHQQQVDRTLAENGADRSLQPSIQRQQQRLDGQRLVASGAERTIQQMPQRQPTPQGAFA</sequence>
<dbReference type="Proteomes" id="UP001268036">
    <property type="component" value="Unassembled WGS sequence"/>
</dbReference>
<proteinExistence type="predicted"/>
<evidence type="ECO:0000256" key="1">
    <source>
        <dbReference type="SAM" id="MobiDB-lite"/>
    </source>
</evidence>
<dbReference type="AlphaFoldDB" id="A0AAJ2BGI2"/>
<feature type="compositionally biased region" description="Low complexity" evidence="1">
    <location>
        <begin position="60"/>
        <end position="71"/>
    </location>
</feature>
<name>A0AAJ2BGI2_9PSED</name>
<evidence type="ECO:0000256" key="2">
    <source>
        <dbReference type="SAM" id="SignalP"/>
    </source>
</evidence>
<gene>
    <name evidence="3" type="ORF">QE440_001594</name>
</gene>
<dbReference type="RefSeq" id="WP_309757140.1">
    <property type="nucleotide sequence ID" value="NZ_JAVJAF010000001.1"/>
</dbReference>
<dbReference type="EMBL" id="JAVJAF010000001">
    <property type="protein sequence ID" value="MDR6233853.1"/>
    <property type="molecule type" value="Genomic_DNA"/>
</dbReference>
<organism evidence="3 4">
    <name type="scientific">Pseudomonas oryzihabitans</name>
    <dbReference type="NCBI Taxonomy" id="47885"/>
    <lineage>
        <taxon>Bacteria</taxon>
        <taxon>Pseudomonadati</taxon>
        <taxon>Pseudomonadota</taxon>
        <taxon>Gammaproteobacteria</taxon>
        <taxon>Pseudomonadales</taxon>
        <taxon>Pseudomonadaceae</taxon>
        <taxon>Pseudomonas</taxon>
    </lineage>
</organism>
<evidence type="ECO:0000313" key="3">
    <source>
        <dbReference type="EMBL" id="MDR6233853.1"/>
    </source>
</evidence>
<accession>A0AAJ2BGI2</accession>
<evidence type="ECO:0000313" key="4">
    <source>
        <dbReference type="Proteomes" id="UP001268036"/>
    </source>
</evidence>
<evidence type="ECO:0008006" key="5">
    <source>
        <dbReference type="Google" id="ProtNLM"/>
    </source>
</evidence>
<feature type="signal peptide" evidence="2">
    <location>
        <begin position="1"/>
        <end position="23"/>
    </location>
</feature>
<feature type="region of interest" description="Disordered" evidence="1">
    <location>
        <begin position="45"/>
        <end position="95"/>
    </location>
</feature>
<feature type="compositionally biased region" description="Polar residues" evidence="1">
    <location>
        <begin position="79"/>
        <end position="95"/>
    </location>
</feature>
<feature type="chain" id="PRO_5042527588" description="Phage infection protein" evidence="2">
    <location>
        <begin position="24"/>
        <end position="95"/>
    </location>
</feature>
<reference evidence="3" key="1">
    <citation type="submission" date="2023-08" db="EMBL/GenBank/DDBJ databases">
        <title>Functional and genomic diversity of the sorghum phyllosphere microbiome.</title>
        <authorList>
            <person name="Shade A."/>
        </authorList>
    </citation>
    <scope>NUCLEOTIDE SEQUENCE</scope>
    <source>
        <strain evidence="3">SORGH_AS_0201</strain>
    </source>
</reference>
<comment type="caution">
    <text evidence="3">The sequence shown here is derived from an EMBL/GenBank/DDBJ whole genome shotgun (WGS) entry which is preliminary data.</text>
</comment>
<protein>
    <recommendedName>
        <fullName evidence="5">Phage infection protein</fullName>
    </recommendedName>
</protein>